<dbReference type="EMBL" id="KQ981979">
    <property type="protein sequence ID" value="KYN31316.1"/>
    <property type="molecule type" value="Genomic_DNA"/>
</dbReference>
<dbReference type="NCBIfam" id="NF005559">
    <property type="entry name" value="PRK07231.1"/>
    <property type="match status" value="1"/>
</dbReference>
<organism evidence="2 3">
    <name type="scientific">Trachymyrmex septentrionalis</name>
    <dbReference type="NCBI Taxonomy" id="34720"/>
    <lineage>
        <taxon>Eukaryota</taxon>
        <taxon>Metazoa</taxon>
        <taxon>Ecdysozoa</taxon>
        <taxon>Arthropoda</taxon>
        <taxon>Hexapoda</taxon>
        <taxon>Insecta</taxon>
        <taxon>Pterygota</taxon>
        <taxon>Neoptera</taxon>
        <taxon>Endopterygota</taxon>
        <taxon>Hymenoptera</taxon>
        <taxon>Apocrita</taxon>
        <taxon>Aculeata</taxon>
        <taxon>Formicoidea</taxon>
        <taxon>Formicidae</taxon>
        <taxon>Myrmicinae</taxon>
        <taxon>Trachymyrmex</taxon>
    </lineage>
</organism>
<dbReference type="PRINTS" id="PR00080">
    <property type="entry name" value="SDRFAMILY"/>
</dbReference>
<dbReference type="Gene3D" id="3.40.50.720">
    <property type="entry name" value="NAD(P)-binding Rossmann-like Domain"/>
    <property type="match status" value="1"/>
</dbReference>
<evidence type="ECO:0000256" key="1">
    <source>
        <dbReference type="ARBA" id="ARBA00006484"/>
    </source>
</evidence>
<evidence type="ECO:0000313" key="3">
    <source>
        <dbReference type="Proteomes" id="UP000078541"/>
    </source>
</evidence>
<keyword evidence="3" id="KW-1185">Reference proteome</keyword>
<dbReference type="PRINTS" id="PR00081">
    <property type="entry name" value="GDHRDH"/>
</dbReference>
<dbReference type="GO" id="GO:0004090">
    <property type="term" value="F:carbonyl reductase (NADPH) activity"/>
    <property type="evidence" value="ECO:0007669"/>
    <property type="project" value="TreeGrafter"/>
</dbReference>
<dbReference type="SUPFAM" id="SSF51735">
    <property type="entry name" value="NAD(P)-binding Rossmann-fold domains"/>
    <property type="match status" value="1"/>
</dbReference>
<comment type="similarity">
    <text evidence="1">Belongs to the short-chain dehydrogenases/reductases (SDR) family.</text>
</comment>
<reference evidence="2 3" key="1">
    <citation type="submission" date="2016-03" db="EMBL/GenBank/DDBJ databases">
        <title>Trachymyrmex septentrionalis WGS genome.</title>
        <authorList>
            <person name="Nygaard S."/>
            <person name="Hu H."/>
            <person name="Boomsma J."/>
            <person name="Zhang G."/>
        </authorList>
    </citation>
    <scope>NUCLEOTIDE SEQUENCE [LARGE SCALE GENOMIC DNA]</scope>
    <source>
        <strain evidence="2">Tsep2-gDNA-1</strain>
        <tissue evidence="2">Whole body</tissue>
    </source>
</reference>
<dbReference type="Pfam" id="PF13561">
    <property type="entry name" value="adh_short_C2"/>
    <property type="match status" value="1"/>
</dbReference>
<dbReference type="PANTHER" id="PTHR43943">
    <property type="entry name" value="DEHYDROGENASE/REDUCTASE (SDR FAMILY) MEMBER 4"/>
    <property type="match status" value="1"/>
</dbReference>
<dbReference type="Proteomes" id="UP000078541">
    <property type="component" value="Unassembled WGS sequence"/>
</dbReference>
<dbReference type="AlphaFoldDB" id="A0A195ET31"/>
<dbReference type="FunFam" id="3.40.50.720:FF:000084">
    <property type="entry name" value="Short-chain dehydrogenase reductase"/>
    <property type="match status" value="1"/>
</dbReference>
<protein>
    <submittedName>
        <fullName evidence="2">Dehydrogenase/reductase SDR family member 4</fullName>
    </submittedName>
</protein>
<gene>
    <name evidence="2" type="ORF">ALC56_14197</name>
</gene>
<dbReference type="STRING" id="34720.A0A195ET31"/>
<sequence length="292" mass="31747">MRYCTLHNAKRICFTSLNMLRTAINQSVRQFSACASSSIKCHRLEGKVAIVTASTDGIGFSIARRLAQEGAKVMISSRKEANVKRAVEELKSEGLQVAGTVCHVGKAEERKNLFEKTKTDFGGLDILVSNAGINPTVGPVLDTDEEIWDKIFDVNVKCTYLLMKESLPLLKCSKSPSIIIISSEAGYQPFELLGVYSISKTALLGLIKATTSELANEGIRVNGIAPGVIKTRMSQMLYESEESHELVKMNTSMRRLGMPDEIAATAAFLVSDDASYITGETIIVSGGTKSRL</sequence>
<proteinExistence type="inferred from homology"/>
<dbReference type="InterPro" id="IPR002347">
    <property type="entry name" value="SDR_fam"/>
</dbReference>
<dbReference type="OrthoDB" id="1669814at2759"/>
<dbReference type="PANTHER" id="PTHR43943:SF2">
    <property type="entry name" value="DEHYDROGENASE_REDUCTASE 4"/>
    <property type="match status" value="1"/>
</dbReference>
<dbReference type="InterPro" id="IPR036291">
    <property type="entry name" value="NAD(P)-bd_dom_sf"/>
</dbReference>
<evidence type="ECO:0000313" key="2">
    <source>
        <dbReference type="EMBL" id="KYN31316.1"/>
    </source>
</evidence>
<accession>A0A195ET31</accession>
<dbReference type="KEGG" id="tsep:108755320"/>
<name>A0A195ET31_9HYME</name>